<dbReference type="PANTHER" id="PTHR46038">
    <property type="entry name" value="EXPRESSED PROTEIN-RELATED"/>
    <property type="match status" value="1"/>
</dbReference>
<keyword evidence="4" id="KW-1185">Reference proteome</keyword>
<feature type="transmembrane region" description="Helical" evidence="1">
    <location>
        <begin position="50"/>
        <end position="68"/>
    </location>
</feature>
<gene>
    <name evidence="3" type="ORF">TIFTF001_030976</name>
</gene>
<dbReference type="Proteomes" id="UP001187192">
    <property type="component" value="Unassembled WGS sequence"/>
</dbReference>
<dbReference type="PANTHER" id="PTHR46038:SF38">
    <property type="entry name" value="GLYCOSYLTRANSFERASE-RELATED"/>
    <property type="match status" value="1"/>
</dbReference>
<organism evidence="3 4">
    <name type="scientific">Ficus carica</name>
    <name type="common">Common fig</name>
    <dbReference type="NCBI Taxonomy" id="3494"/>
    <lineage>
        <taxon>Eukaryota</taxon>
        <taxon>Viridiplantae</taxon>
        <taxon>Streptophyta</taxon>
        <taxon>Embryophyta</taxon>
        <taxon>Tracheophyta</taxon>
        <taxon>Spermatophyta</taxon>
        <taxon>Magnoliopsida</taxon>
        <taxon>eudicotyledons</taxon>
        <taxon>Gunneridae</taxon>
        <taxon>Pentapetalae</taxon>
        <taxon>rosids</taxon>
        <taxon>fabids</taxon>
        <taxon>Rosales</taxon>
        <taxon>Moraceae</taxon>
        <taxon>Ficeae</taxon>
        <taxon>Ficus</taxon>
    </lineage>
</organism>
<evidence type="ECO:0000259" key="2">
    <source>
        <dbReference type="Pfam" id="PF03407"/>
    </source>
</evidence>
<dbReference type="InterPro" id="IPR044821">
    <property type="entry name" value="At1g28695/At4g15970-like"/>
</dbReference>
<dbReference type="AlphaFoldDB" id="A0AA88DUI9"/>
<sequence>MLSSDPNPSMAANWLRFPRRPSLPVTLPTDSGPPSAAIANMLGRKPPALLFHRALFLTAIFLCVFVLCRSSESLRYLQNFSSSSSVGFPYIFPSVSVDSSSVSPFFALFFTNLAVRVLFLEAWKETTAGKNITLDKVLKDASMNNNTVILTTLNEAWAAPNSIFDLFLESFRIGNGTLKLLNHLVIIALDGKAYRRCVELHKYCFPLVSEGVDFHQEAYFMTLDYLKMMWQRIDFLRSVLEMGYNFVFTDADVMWFRDPFPQFYLDADFQIACDHFFGNSYDLHNKPNGGFSYVKSNRRTIDFYKFWYSSRETYPGYHDQDVLNMIKFDPFVMNIQLKIRFLDTAYFGGLCEPSRDLNQLLPKKFVELSTSECTIMKNDFWDVDELVSCHLSVSGNYKVGAL</sequence>
<accession>A0AA88DUI9</accession>
<feature type="domain" description="Nucleotide-diphospho-sugar transferase" evidence="2">
    <location>
        <begin position="180"/>
        <end position="362"/>
    </location>
</feature>
<dbReference type="Pfam" id="PF03407">
    <property type="entry name" value="Nucleotid_trans"/>
    <property type="match status" value="1"/>
</dbReference>
<keyword evidence="1" id="KW-0812">Transmembrane</keyword>
<dbReference type="InterPro" id="IPR005069">
    <property type="entry name" value="Nucl-diP-sugar_transferase"/>
</dbReference>
<evidence type="ECO:0000313" key="3">
    <source>
        <dbReference type="EMBL" id="GMN61883.1"/>
    </source>
</evidence>
<keyword evidence="1" id="KW-0472">Membrane</keyword>
<proteinExistence type="predicted"/>
<evidence type="ECO:0000313" key="4">
    <source>
        <dbReference type="Proteomes" id="UP001187192"/>
    </source>
</evidence>
<dbReference type="EMBL" id="BTGU01000119">
    <property type="protein sequence ID" value="GMN61883.1"/>
    <property type="molecule type" value="Genomic_DNA"/>
</dbReference>
<protein>
    <recommendedName>
        <fullName evidence="2">Nucleotide-diphospho-sugar transferase domain-containing protein</fullName>
    </recommendedName>
</protein>
<reference evidence="3" key="1">
    <citation type="submission" date="2023-07" db="EMBL/GenBank/DDBJ databases">
        <title>draft genome sequence of fig (Ficus carica).</title>
        <authorList>
            <person name="Takahashi T."/>
            <person name="Nishimura K."/>
        </authorList>
    </citation>
    <scope>NUCLEOTIDE SEQUENCE</scope>
</reference>
<comment type="caution">
    <text evidence="3">The sequence shown here is derived from an EMBL/GenBank/DDBJ whole genome shotgun (WGS) entry which is preliminary data.</text>
</comment>
<evidence type="ECO:0000256" key="1">
    <source>
        <dbReference type="SAM" id="Phobius"/>
    </source>
</evidence>
<name>A0AA88DUI9_FICCA</name>
<keyword evidence="1" id="KW-1133">Transmembrane helix</keyword>